<feature type="signal peptide" evidence="1">
    <location>
        <begin position="1"/>
        <end position="38"/>
    </location>
</feature>
<dbReference type="RefSeq" id="WP_246416629.1">
    <property type="nucleotide sequence ID" value="NZ_JACIFF010000005.1"/>
</dbReference>
<evidence type="ECO:0000256" key="1">
    <source>
        <dbReference type="SAM" id="SignalP"/>
    </source>
</evidence>
<dbReference type="SUPFAM" id="SSF51126">
    <property type="entry name" value="Pectin lyase-like"/>
    <property type="match status" value="2"/>
</dbReference>
<dbReference type="CDD" id="cd14251">
    <property type="entry name" value="PL-6"/>
    <property type="match status" value="1"/>
</dbReference>
<proteinExistence type="predicted"/>
<gene>
    <name evidence="2" type="ORF">GGR28_002199</name>
</gene>
<comment type="caution">
    <text evidence="2">The sequence shown here is derived from an EMBL/GenBank/DDBJ whole genome shotgun (WGS) entry which is preliminary data.</text>
</comment>
<dbReference type="Proteomes" id="UP000576209">
    <property type="component" value="Unassembled WGS sequence"/>
</dbReference>
<dbReference type="EMBL" id="JACIFF010000005">
    <property type="protein sequence ID" value="MBB4079574.1"/>
    <property type="molecule type" value="Genomic_DNA"/>
</dbReference>
<accession>A0A840E1Y8</accession>
<dbReference type="InterPro" id="IPR011050">
    <property type="entry name" value="Pectin_lyase_fold/virulence"/>
</dbReference>
<sequence length="774" mass="85708">MMHRSFPHFTAPAAPPRWLTRCFLLLALCGCGMPIIQAQDPAALVEAIKKAQPGDEIVVPNGTYTDLELDFTGKGTADAPIRLVAEEKGKVFLEGQSYLRLAGEYLIVEGLVFRNGFTPTSEVISFRTTKEELCNNCRVTECVIDNYNPVERYESDYWVGIYGRNNRFDHNYLTGKRNQGVTLAVRLDAEESRENGHRIDHNYFGERPILGSNGGETLRIGTSHYSMSNSNTLVESNYFDRCNGEHEIISNKSGGNIFRGNTFHECQGTLTMRHGNGTTVDGNFFFGNGKPNTGGIRIINERQRVVNNYLDGLTGYRFRGALVIMNGVPNSPINRYFQVKDSEASNNVFVDSDHIQLGAGSDEERSAVPESTLVADNVFVNRNRDTLFTVYDDMSGITFRNNLLDENLVPLQEEGFRKEKITLTDAGHGVMLPEGTAAADSVRARMDIMATPENTGVTWYDFRDESQHFGTGKTTEIGPGENTLFDAVAQSAPGDIIKLAPGEYLQTKAIDLRHPLTIVGAGAEKPVLLFQKTSLLNIENGGALTLRGVRVDGRECLDQPLNSVIRTSRYSMVANYKLFIEDCDFTDLDINHSFNVLRVFKHTFADSIVVRNSSFRNVSGSVLPLDQENDDIGIYNAENVILENCFFDNIGQAALHLHRGGSDESTFGPMLTIDRCTFDEVGTDEKWNKSESSISLHGTQFVHITNSVFDDSAPVRLHLVVGEPIVEIEHSVFSGGTELLDNGEPYRTHNLHLGVDEPITTLPDGTPVGTQLSE</sequence>
<dbReference type="InterPro" id="IPR012334">
    <property type="entry name" value="Pectin_lyas_fold"/>
</dbReference>
<reference evidence="2 3" key="1">
    <citation type="submission" date="2020-08" db="EMBL/GenBank/DDBJ databases">
        <title>Genomic Encyclopedia of Type Strains, Phase IV (KMG-IV): sequencing the most valuable type-strain genomes for metagenomic binning, comparative biology and taxonomic classification.</title>
        <authorList>
            <person name="Goeker M."/>
        </authorList>
    </citation>
    <scope>NUCLEOTIDE SEQUENCE [LARGE SCALE GENOMIC DNA]</scope>
    <source>
        <strain evidence="2 3">DSM 105137</strain>
    </source>
</reference>
<organism evidence="2 3">
    <name type="scientific">Neolewinella aquimaris</name>
    <dbReference type="NCBI Taxonomy" id="1835722"/>
    <lineage>
        <taxon>Bacteria</taxon>
        <taxon>Pseudomonadati</taxon>
        <taxon>Bacteroidota</taxon>
        <taxon>Saprospiria</taxon>
        <taxon>Saprospirales</taxon>
        <taxon>Lewinellaceae</taxon>
        <taxon>Neolewinella</taxon>
    </lineage>
</organism>
<dbReference type="GO" id="GO:0045135">
    <property type="term" value="F:poly(beta-D-mannuronate) lyase activity"/>
    <property type="evidence" value="ECO:0007669"/>
    <property type="project" value="UniProtKB-EC"/>
</dbReference>
<feature type="chain" id="PRO_5032771863" evidence="1">
    <location>
        <begin position="39"/>
        <end position="774"/>
    </location>
</feature>
<keyword evidence="1" id="KW-0732">Signal</keyword>
<evidence type="ECO:0000313" key="3">
    <source>
        <dbReference type="Proteomes" id="UP000576209"/>
    </source>
</evidence>
<keyword evidence="2" id="KW-0456">Lyase</keyword>
<dbReference type="InterPro" id="IPR039513">
    <property type="entry name" value="PL-6"/>
</dbReference>
<protein>
    <submittedName>
        <fullName evidence="2">Poly(Beta-D-mannuronate) lyase</fullName>
        <ecNumber evidence="2">4.2.2.3</ecNumber>
    </submittedName>
</protein>
<dbReference type="EC" id="4.2.2.3" evidence="2"/>
<keyword evidence="3" id="KW-1185">Reference proteome</keyword>
<dbReference type="AlphaFoldDB" id="A0A840E1Y8"/>
<name>A0A840E1Y8_9BACT</name>
<dbReference type="Pfam" id="PF14592">
    <property type="entry name" value="Chondroitinas_B"/>
    <property type="match status" value="1"/>
</dbReference>
<dbReference type="Gene3D" id="2.160.20.10">
    <property type="entry name" value="Single-stranded right-handed beta-helix, Pectin lyase-like"/>
    <property type="match status" value="2"/>
</dbReference>
<evidence type="ECO:0000313" key="2">
    <source>
        <dbReference type="EMBL" id="MBB4079574.1"/>
    </source>
</evidence>